<dbReference type="Proteomes" id="UP000054560">
    <property type="component" value="Unassembled WGS sequence"/>
</dbReference>
<evidence type="ECO:0000313" key="2">
    <source>
        <dbReference type="Proteomes" id="UP000054560"/>
    </source>
</evidence>
<organism evidence="1 2">
    <name type="scientific">Sphaeroforma arctica JP610</name>
    <dbReference type="NCBI Taxonomy" id="667725"/>
    <lineage>
        <taxon>Eukaryota</taxon>
        <taxon>Ichthyosporea</taxon>
        <taxon>Ichthyophonida</taxon>
        <taxon>Sphaeroforma</taxon>
    </lineage>
</organism>
<dbReference type="RefSeq" id="XP_014159488.1">
    <property type="nucleotide sequence ID" value="XM_014304013.1"/>
</dbReference>
<name>A0A0L0G9P5_9EUKA</name>
<keyword evidence="2" id="KW-1185">Reference proteome</keyword>
<reference evidence="1 2" key="1">
    <citation type="submission" date="2011-02" db="EMBL/GenBank/DDBJ databases">
        <title>The Genome Sequence of Sphaeroforma arctica JP610.</title>
        <authorList>
            <consortium name="The Broad Institute Genome Sequencing Platform"/>
            <person name="Russ C."/>
            <person name="Cuomo C."/>
            <person name="Young S.K."/>
            <person name="Zeng Q."/>
            <person name="Gargeya S."/>
            <person name="Alvarado L."/>
            <person name="Berlin A."/>
            <person name="Chapman S.B."/>
            <person name="Chen Z."/>
            <person name="Freedman E."/>
            <person name="Gellesch M."/>
            <person name="Goldberg J."/>
            <person name="Griggs A."/>
            <person name="Gujja S."/>
            <person name="Heilman E."/>
            <person name="Heiman D."/>
            <person name="Howarth C."/>
            <person name="Mehta T."/>
            <person name="Neiman D."/>
            <person name="Pearson M."/>
            <person name="Roberts A."/>
            <person name="Saif S."/>
            <person name="Shea T."/>
            <person name="Shenoy N."/>
            <person name="Sisk P."/>
            <person name="Stolte C."/>
            <person name="Sykes S."/>
            <person name="White J."/>
            <person name="Yandava C."/>
            <person name="Burger G."/>
            <person name="Gray M.W."/>
            <person name="Holland P.W.H."/>
            <person name="King N."/>
            <person name="Lang F.B.F."/>
            <person name="Roger A.J."/>
            <person name="Ruiz-Trillo I."/>
            <person name="Haas B."/>
            <person name="Nusbaum C."/>
            <person name="Birren B."/>
        </authorList>
    </citation>
    <scope>NUCLEOTIDE SEQUENCE [LARGE SCALE GENOMIC DNA]</scope>
    <source>
        <strain evidence="1 2">JP610</strain>
    </source>
</reference>
<proteinExistence type="predicted"/>
<protein>
    <submittedName>
        <fullName evidence="1">Uncharacterized protein</fullName>
    </submittedName>
</protein>
<accession>A0A0L0G9P5</accession>
<sequence length="69" mass="7767">MTQVDMINNTRDPEDTEIDKLDLSIQSRDAMRVVRDILPITRTLPGKLYGGLAKMDRDHLVNVLKDGTG</sequence>
<dbReference type="GeneID" id="25902747"/>
<evidence type="ECO:0000313" key="1">
    <source>
        <dbReference type="EMBL" id="KNC85586.1"/>
    </source>
</evidence>
<dbReference type="EMBL" id="KQ241694">
    <property type="protein sequence ID" value="KNC85586.1"/>
    <property type="molecule type" value="Genomic_DNA"/>
</dbReference>
<dbReference type="AlphaFoldDB" id="A0A0L0G9P5"/>
<gene>
    <name evidence="1" type="ORF">SARC_02243</name>
</gene>